<dbReference type="InterPro" id="IPR036682">
    <property type="entry name" value="OS_D_A10/PebIII_sf"/>
</dbReference>
<accession>A0A1I9HZN5</accession>
<organism evidence="3">
    <name type="scientific">Monochamus alternatus</name>
    <name type="common">Japanese pine sawyer beetle</name>
    <dbReference type="NCBI Taxonomy" id="192382"/>
    <lineage>
        <taxon>Eukaryota</taxon>
        <taxon>Metazoa</taxon>
        <taxon>Ecdysozoa</taxon>
        <taxon>Arthropoda</taxon>
        <taxon>Hexapoda</taxon>
        <taxon>Insecta</taxon>
        <taxon>Pterygota</taxon>
        <taxon>Neoptera</taxon>
        <taxon>Endopterygota</taxon>
        <taxon>Coleoptera</taxon>
        <taxon>Polyphaga</taxon>
        <taxon>Cucujiformia</taxon>
        <taxon>Chrysomeloidea</taxon>
        <taxon>Cerambycidae</taxon>
        <taxon>Lamiinae</taxon>
        <taxon>Monochamini</taxon>
        <taxon>Monochamus</taxon>
    </lineage>
</organism>
<dbReference type="Gene3D" id="1.10.2080.10">
    <property type="entry name" value="Insect odorant-binding protein A10/Ejaculatory bulb-specific protein 3"/>
    <property type="match status" value="1"/>
</dbReference>
<feature type="region of interest" description="Disordered" evidence="1">
    <location>
        <begin position="163"/>
        <end position="205"/>
    </location>
</feature>
<evidence type="ECO:0000313" key="3">
    <source>
        <dbReference type="EMBL" id="AIX97046.1"/>
    </source>
</evidence>
<dbReference type="SUPFAM" id="SSF100910">
    <property type="entry name" value="Chemosensory protein Csp2"/>
    <property type="match status" value="1"/>
</dbReference>
<dbReference type="AlphaFoldDB" id="A0A1I9HZN5"/>
<feature type="chain" id="PRO_5012452900" evidence="2">
    <location>
        <begin position="24"/>
        <end position="289"/>
    </location>
</feature>
<proteinExistence type="evidence at transcript level"/>
<keyword evidence="2" id="KW-0732">Signal</keyword>
<evidence type="ECO:0000256" key="1">
    <source>
        <dbReference type="SAM" id="MobiDB-lite"/>
    </source>
</evidence>
<sequence>MVCLLPVLVTTGTLLGLIDGANAQYYASKYDHIDVDAILNNRRIVNYYAACLLTKGPCPPEGIEFKRILPEALRTNCQRCTEKQKTVTLRAIRRLKKEYPKVWAQLEKQWDPDGSYISKFESTFGAKSTESIPESSVQIVNRYASPEDNKTIENALSQIFTTPLPTSTSTSTSTTSTTTATTSTTSTTAKTTTTSKATTVSTKAAPVTKTTTHRVSTINIIKNINTISSSTKPTKRPRPSIGQSIQATVSIGTNIVGDLVRGLEAIGNRVVETGAEIAGVVLKNIARPL</sequence>
<gene>
    <name evidence="3" type="primary">csp6</name>
</gene>
<dbReference type="Pfam" id="PF03392">
    <property type="entry name" value="OS-D"/>
    <property type="match status" value="1"/>
</dbReference>
<dbReference type="PANTHER" id="PTHR11257">
    <property type="entry name" value="CHEMOSENSORY PROTEIN-RELATED"/>
    <property type="match status" value="1"/>
</dbReference>
<feature type="signal peptide" evidence="2">
    <location>
        <begin position="1"/>
        <end position="23"/>
    </location>
</feature>
<dbReference type="InterPro" id="IPR005055">
    <property type="entry name" value="A10/PebIII"/>
</dbReference>
<dbReference type="PANTHER" id="PTHR11257:SF9">
    <property type="entry name" value="CHEMOSENSORY PROTEIN 13"/>
    <property type="match status" value="1"/>
</dbReference>
<evidence type="ECO:0000256" key="2">
    <source>
        <dbReference type="SAM" id="SignalP"/>
    </source>
</evidence>
<name>A0A1I9HZN5_MONAT</name>
<protein>
    <submittedName>
        <fullName evidence="3">Chemosensory protein 6</fullName>
    </submittedName>
</protein>
<dbReference type="EMBL" id="KF984163">
    <property type="protein sequence ID" value="AIX97046.1"/>
    <property type="molecule type" value="mRNA"/>
</dbReference>
<reference evidence="3" key="1">
    <citation type="journal article" date="2014" name="Comp. Biochem. Physiol. Part D Genomics Proteomics">
        <title>Analysis of chemosensory gene families in the beetle Monochamus alternatus and its parasitoid Dastarcus helophoroides.</title>
        <authorList>
            <person name="Wang J."/>
            <person name="Li D.Z."/>
            <person name="Min S.F."/>
            <person name="Mi F."/>
            <person name="Zhou S.S."/>
            <person name="Wang M.Q."/>
        </authorList>
    </citation>
    <scope>NUCLEOTIDE SEQUENCE</scope>
</reference>